<dbReference type="EMBL" id="AQGV01000015">
    <property type="protein sequence ID" value="MBE0370271.1"/>
    <property type="molecule type" value="Genomic_DNA"/>
</dbReference>
<proteinExistence type="predicted"/>
<dbReference type="InterPro" id="IPR013397">
    <property type="entry name" value="CRISPR-assoc_prot_Csy1"/>
</dbReference>
<dbReference type="NCBIfam" id="TIGR02564">
    <property type="entry name" value="cas_Csy1"/>
    <property type="match status" value="1"/>
</dbReference>
<comment type="caution">
    <text evidence="1">The sequence shown here is derived from an EMBL/GenBank/DDBJ whole genome shotgun (WGS) entry which is preliminary data.</text>
</comment>
<evidence type="ECO:0000313" key="1">
    <source>
        <dbReference type="EMBL" id="MBE0370271.1"/>
    </source>
</evidence>
<keyword evidence="2" id="KW-1185">Reference proteome</keyword>
<dbReference type="Proteomes" id="UP000615755">
    <property type="component" value="Unassembled WGS sequence"/>
</dbReference>
<organism evidence="1 2">
    <name type="scientific">Pseudoalteromonas aurantia 208</name>
    <dbReference type="NCBI Taxonomy" id="1314867"/>
    <lineage>
        <taxon>Bacteria</taxon>
        <taxon>Pseudomonadati</taxon>
        <taxon>Pseudomonadota</taxon>
        <taxon>Gammaproteobacteria</taxon>
        <taxon>Alteromonadales</taxon>
        <taxon>Pseudoalteromonadaceae</taxon>
        <taxon>Pseudoalteromonas</taxon>
    </lineage>
</organism>
<dbReference type="Pfam" id="PF09611">
    <property type="entry name" value="Cas_Csy1"/>
    <property type="match status" value="1"/>
</dbReference>
<protein>
    <recommendedName>
        <fullName evidence="3">Type I-F CRISPR-associated protein Csy1</fullName>
    </recommendedName>
</protein>
<evidence type="ECO:0008006" key="3">
    <source>
        <dbReference type="Google" id="ProtNLM"/>
    </source>
</evidence>
<name>A0ABR9EH08_9GAMM</name>
<reference evidence="1 2" key="1">
    <citation type="submission" date="2015-03" db="EMBL/GenBank/DDBJ databases">
        <title>Genome sequence of Pseudoalteromonas aurantia.</title>
        <authorList>
            <person name="Xie B.-B."/>
            <person name="Rong J.-C."/>
            <person name="Qin Q.-L."/>
            <person name="Zhang Y.-Z."/>
        </authorList>
    </citation>
    <scope>NUCLEOTIDE SEQUENCE [LARGE SCALE GENOMIC DNA]</scope>
    <source>
        <strain evidence="1 2">208</strain>
    </source>
</reference>
<dbReference type="RefSeq" id="WP_192509420.1">
    <property type="nucleotide sequence ID" value="NZ_AQGV01000015.1"/>
</dbReference>
<accession>A0ABR9EH08</accession>
<evidence type="ECO:0000313" key="2">
    <source>
        <dbReference type="Proteomes" id="UP000615755"/>
    </source>
</evidence>
<sequence>MELTLSDAIADYIEQRKQVKLEPLQKARDKVLDKTDDPTAISVASAQYHESAAPIEEAFKAINWLTDAARRAKQISLATHAAKFTHSDAKASSILVTEFEQDKIGYITTASLTKKAIDAVGNAAVLDVAKLLKISVNNQSLVDQLQSKHVNALKAFTDDPALLSEWRAGFEKALGDENIAGHTLTKQLYYPVNLGNDEAGYHLLCPLFSSSLAHELYQQVRKTRFGDSKEIRDARKKGYFHAELAESFPSTAVQKFGGSKPQNISQLNSERYGQSFLLNCAPPTYQAQNTPPMASSTIFNREFSYETSALTREFKAFLTGLTEQDRNFKTRYRRDYGFVQPLLDSLFNYAVKIQNLSEYAGWSNDSECQMKREHVLWLDVNNQQVAFQSAREKGDWLEVVANDFALWLLRKLENTQCYLLGDVEHKYFKKLCLSELKAFERHTPKLGEQ</sequence>
<gene>
    <name evidence="1" type="ORF">PAUR_b0260</name>
</gene>